<sequence length="210" mass="24050">FQSYTRVQKQATFICKPESGCQGRGIFMTRSSRDLHPGEHMICQLYITRPLIMDGYKFDLRIYVLVTSCDPLRIFLFKEGLARFCTTKYLEPALSNMDEVCMHLTNYSINKHQDNFIHDDHTGSKRCFLSTLIRQLEAERADAAKLWDDIEDIIIKTLIAVQPILKHNYHAGRSCCWTWAWSSTSASCCSWRAATPTIPASTGRGSRSKI</sequence>
<dbReference type="PANTHER" id="PTHR12241:SF161">
    <property type="entry name" value="TUBULIN POLYGLUTAMYLASE TTLL6"/>
    <property type="match status" value="1"/>
</dbReference>
<reference evidence="4" key="1">
    <citation type="submission" date="2025-08" db="UniProtKB">
        <authorList>
            <consortium name="Ensembl"/>
        </authorList>
    </citation>
    <scope>IDENTIFICATION</scope>
</reference>
<dbReference type="GO" id="GO:0005524">
    <property type="term" value="F:ATP binding"/>
    <property type="evidence" value="ECO:0007669"/>
    <property type="project" value="UniProtKB-KW"/>
</dbReference>
<evidence type="ECO:0000313" key="5">
    <source>
        <dbReference type="Proteomes" id="UP000264820"/>
    </source>
</evidence>
<evidence type="ECO:0000256" key="2">
    <source>
        <dbReference type="ARBA" id="ARBA00022741"/>
    </source>
</evidence>
<dbReference type="GO" id="GO:0000226">
    <property type="term" value="P:microtubule cytoskeleton organization"/>
    <property type="evidence" value="ECO:0007669"/>
    <property type="project" value="TreeGrafter"/>
</dbReference>
<dbReference type="PROSITE" id="PS51221">
    <property type="entry name" value="TTL"/>
    <property type="match status" value="1"/>
</dbReference>
<name>A0A3Q2XFY7_HIPCM</name>
<dbReference type="PANTHER" id="PTHR12241">
    <property type="entry name" value="TUBULIN POLYGLUTAMYLASE"/>
    <property type="match status" value="1"/>
</dbReference>
<evidence type="ECO:0000313" key="4">
    <source>
        <dbReference type="Ensembl" id="ENSHCOP00000002597.1"/>
    </source>
</evidence>
<dbReference type="OMA" id="GTHIFIT"/>
<keyword evidence="3" id="KW-0067">ATP-binding</keyword>
<dbReference type="SUPFAM" id="SSF56059">
    <property type="entry name" value="Glutathione synthetase ATP-binding domain-like"/>
    <property type="match status" value="1"/>
</dbReference>
<dbReference type="Gene3D" id="3.30.470.20">
    <property type="entry name" value="ATP-grasp fold, B domain"/>
    <property type="match status" value="1"/>
</dbReference>
<dbReference type="GO" id="GO:0070740">
    <property type="term" value="F:tubulin-glutamic acid ligase activity"/>
    <property type="evidence" value="ECO:0007669"/>
    <property type="project" value="TreeGrafter"/>
</dbReference>
<dbReference type="STRING" id="109280.ENSHCOP00000002597"/>
<dbReference type="Ensembl" id="ENSHCOT00000010155.1">
    <property type="protein sequence ID" value="ENSHCOP00000002597.1"/>
    <property type="gene ID" value="ENSHCOG00000003764.1"/>
</dbReference>
<accession>A0A3Q2XFY7</accession>
<dbReference type="GO" id="GO:0036064">
    <property type="term" value="C:ciliary basal body"/>
    <property type="evidence" value="ECO:0007669"/>
    <property type="project" value="TreeGrafter"/>
</dbReference>
<keyword evidence="2" id="KW-0547">Nucleotide-binding</keyword>
<keyword evidence="1" id="KW-0436">Ligase</keyword>
<keyword evidence="5" id="KW-1185">Reference proteome</keyword>
<evidence type="ECO:0008006" key="6">
    <source>
        <dbReference type="Google" id="ProtNLM"/>
    </source>
</evidence>
<protein>
    <recommendedName>
        <fullName evidence="6">Tubulin tyrosine ligase-like family, member 6</fullName>
    </recommendedName>
</protein>
<reference evidence="4" key="2">
    <citation type="submission" date="2025-09" db="UniProtKB">
        <authorList>
            <consortium name="Ensembl"/>
        </authorList>
    </citation>
    <scope>IDENTIFICATION</scope>
</reference>
<dbReference type="GeneTree" id="ENSGT00940000165637"/>
<evidence type="ECO:0000256" key="3">
    <source>
        <dbReference type="ARBA" id="ARBA00022840"/>
    </source>
</evidence>
<proteinExistence type="predicted"/>
<dbReference type="GO" id="GO:0015631">
    <property type="term" value="F:tubulin binding"/>
    <property type="evidence" value="ECO:0007669"/>
    <property type="project" value="TreeGrafter"/>
</dbReference>
<evidence type="ECO:0000256" key="1">
    <source>
        <dbReference type="ARBA" id="ARBA00022598"/>
    </source>
</evidence>
<organism evidence="4 5">
    <name type="scientific">Hippocampus comes</name>
    <name type="common">Tiger tail seahorse</name>
    <dbReference type="NCBI Taxonomy" id="109280"/>
    <lineage>
        <taxon>Eukaryota</taxon>
        <taxon>Metazoa</taxon>
        <taxon>Chordata</taxon>
        <taxon>Craniata</taxon>
        <taxon>Vertebrata</taxon>
        <taxon>Euteleostomi</taxon>
        <taxon>Actinopterygii</taxon>
        <taxon>Neopterygii</taxon>
        <taxon>Teleostei</taxon>
        <taxon>Neoteleostei</taxon>
        <taxon>Acanthomorphata</taxon>
        <taxon>Syngnathiaria</taxon>
        <taxon>Syngnathiformes</taxon>
        <taxon>Syngnathoidei</taxon>
        <taxon>Syngnathidae</taxon>
        <taxon>Hippocampus</taxon>
    </lineage>
</organism>
<dbReference type="InterPro" id="IPR004344">
    <property type="entry name" value="TTL/TTLL_fam"/>
</dbReference>
<dbReference type="Pfam" id="PF03133">
    <property type="entry name" value="TTL"/>
    <property type="match status" value="1"/>
</dbReference>
<dbReference type="Proteomes" id="UP000264820">
    <property type="component" value="Unplaced"/>
</dbReference>
<dbReference type="AlphaFoldDB" id="A0A3Q2XFY7"/>